<keyword evidence="2" id="KW-1185">Reference proteome</keyword>
<reference evidence="1 2" key="1">
    <citation type="submission" date="2019-03" db="EMBL/GenBank/DDBJ databases">
        <title>Genomic Encyclopedia of Type Strains, Phase IV (KMG-IV): sequencing the most valuable type-strain genomes for metagenomic binning, comparative biology and taxonomic classification.</title>
        <authorList>
            <person name="Goeker M."/>
        </authorList>
    </citation>
    <scope>NUCLEOTIDE SEQUENCE [LARGE SCALE GENOMIC DNA]</scope>
    <source>
        <strain evidence="1 2">DSM 45707</strain>
    </source>
</reference>
<accession>A0A4R3LE65</accession>
<name>A0A4R3LE65_9BACL</name>
<dbReference type="EMBL" id="SMAG01000002">
    <property type="protein sequence ID" value="TCS95736.1"/>
    <property type="molecule type" value="Genomic_DNA"/>
</dbReference>
<organism evidence="1 2">
    <name type="scientific">Hazenella coriacea</name>
    <dbReference type="NCBI Taxonomy" id="1179467"/>
    <lineage>
        <taxon>Bacteria</taxon>
        <taxon>Bacillati</taxon>
        <taxon>Bacillota</taxon>
        <taxon>Bacilli</taxon>
        <taxon>Bacillales</taxon>
        <taxon>Thermoactinomycetaceae</taxon>
        <taxon>Hazenella</taxon>
    </lineage>
</organism>
<evidence type="ECO:0000313" key="1">
    <source>
        <dbReference type="EMBL" id="TCS95736.1"/>
    </source>
</evidence>
<protein>
    <submittedName>
        <fullName evidence="1">Uncharacterized protein</fullName>
    </submittedName>
</protein>
<dbReference type="AlphaFoldDB" id="A0A4R3LE65"/>
<proteinExistence type="predicted"/>
<evidence type="ECO:0000313" key="2">
    <source>
        <dbReference type="Proteomes" id="UP000294937"/>
    </source>
</evidence>
<comment type="caution">
    <text evidence="1">The sequence shown here is derived from an EMBL/GenBank/DDBJ whole genome shotgun (WGS) entry which is preliminary data.</text>
</comment>
<dbReference type="RefSeq" id="WP_131923715.1">
    <property type="nucleotide sequence ID" value="NZ_SMAG01000002.1"/>
</dbReference>
<sequence>MTTSVLFSGCSEIGISEEEKRAKEQLEEINKEIDEGKVKVDKEMLKRMLKEGGMTDEELEKVVIPDNGIANIDQFIAEFRATQSEKSK</sequence>
<gene>
    <name evidence="1" type="ORF">EDD58_102316</name>
</gene>
<dbReference type="Proteomes" id="UP000294937">
    <property type="component" value="Unassembled WGS sequence"/>
</dbReference>